<reference evidence="1 2" key="1">
    <citation type="submission" date="2024-10" db="EMBL/GenBank/DDBJ databases">
        <title>The Natural Products Discovery Center: Release of the First 8490 Sequenced Strains for Exploring Actinobacteria Biosynthetic Diversity.</title>
        <authorList>
            <person name="Kalkreuter E."/>
            <person name="Kautsar S.A."/>
            <person name="Yang D."/>
            <person name="Bader C.D."/>
            <person name="Teijaro C.N."/>
            <person name="Fluegel L."/>
            <person name="Davis C.M."/>
            <person name="Simpson J.R."/>
            <person name="Lauterbach L."/>
            <person name="Steele A.D."/>
            <person name="Gui C."/>
            <person name="Meng S."/>
            <person name="Li G."/>
            <person name="Viehrig K."/>
            <person name="Ye F."/>
            <person name="Su P."/>
            <person name="Kiefer A.F."/>
            <person name="Nichols A."/>
            <person name="Cepeda A.J."/>
            <person name="Yan W."/>
            <person name="Fan B."/>
            <person name="Jiang Y."/>
            <person name="Adhikari A."/>
            <person name="Zheng C.-J."/>
            <person name="Schuster L."/>
            <person name="Cowan T.M."/>
            <person name="Smanski M.J."/>
            <person name="Chevrette M.G."/>
            <person name="De Carvalho L.P.S."/>
            <person name="Shen B."/>
        </authorList>
    </citation>
    <scope>NUCLEOTIDE SEQUENCE [LARGE SCALE GENOMIC DNA]</scope>
    <source>
        <strain evidence="1 2">NPDC002173</strain>
    </source>
</reference>
<dbReference type="Proteomes" id="UP001602013">
    <property type="component" value="Unassembled WGS sequence"/>
</dbReference>
<gene>
    <name evidence="1" type="ORF">ACFYXI_37580</name>
</gene>
<organism evidence="1 2">
    <name type="scientific">Microtetraspora malaysiensis</name>
    <dbReference type="NCBI Taxonomy" id="161358"/>
    <lineage>
        <taxon>Bacteria</taxon>
        <taxon>Bacillati</taxon>
        <taxon>Actinomycetota</taxon>
        <taxon>Actinomycetes</taxon>
        <taxon>Streptosporangiales</taxon>
        <taxon>Streptosporangiaceae</taxon>
        <taxon>Microtetraspora</taxon>
    </lineage>
</organism>
<sequence>MVEISHLLDELTCAACGTLNALWLYPVRGVVECRECGEKASILLDGFDSIDSIDSIDGLDSSDGLGFDFCGGDR</sequence>
<dbReference type="RefSeq" id="WP_387417497.1">
    <property type="nucleotide sequence ID" value="NZ_JBIASD010000044.1"/>
</dbReference>
<name>A0ABW6T230_9ACTN</name>
<accession>A0ABW6T230</accession>
<evidence type="ECO:0000313" key="1">
    <source>
        <dbReference type="EMBL" id="MFF3671311.1"/>
    </source>
</evidence>
<protein>
    <submittedName>
        <fullName evidence="1">Uncharacterized protein</fullName>
    </submittedName>
</protein>
<dbReference type="EMBL" id="JBIASD010000044">
    <property type="protein sequence ID" value="MFF3671311.1"/>
    <property type="molecule type" value="Genomic_DNA"/>
</dbReference>
<proteinExistence type="predicted"/>
<evidence type="ECO:0000313" key="2">
    <source>
        <dbReference type="Proteomes" id="UP001602013"/>
    </source>
</evidence>
<keyword evidence="2" id="KW-1185">Reference proteome</keyword>
<comment type="caution">
    <text evidence="1">The sequence shown here is derived from an EMBL/GenBank/DDBJ whole genome shotgun (WGS) entry which is preliminary data.</text>
</comment>